<feature type="chain" id="PRO_5045029480" evidence="1">
    <location>
        <begin position="25"/>
        <end position="199"/>
    </location>
</feature>
<organism evidence="2 4">
    <name type="scientific">Durusdinium trenchii</name>
    <dbReference type="NCBI Taxonomy" id="1381693"/>
    <lineage>
        <taxon>Eukaryota</taxon>
        <taxon>Sar</taxon>
        <taxon>Alveolata</taxon>
        <taxon>Dinophyceae</taxon>
        <taxon>Suessiales</taxon>
        <taxon>Symbiodiniaceae</taxon>
        <taxon>Durusdinium</taxon>
    </lineage>
</organism>
<evidence type="ECO:0000313" key="3">
    <source>
        <dbReference type="EMBL" id="CAK9085546.1"/>
    </source>
</evidence>
<evidence type="ECO:0000256" key="1">
    <source>
        <dbReference type="SAM" id="SignalP"/>
    </source>
</evidence>
<feature type="non-terminal residue" evidence="2">
    <location>
        <position position="1"/>
    </location>
</feature>
<gene>
    <name evidence="2" type="ORF">CCMP2556_LOCUS41469</name>
    <name evidence="3" type="ORF">CCMP2556_LOCUS41531</name>
</gene>
<keyword evidence="1" id="KW-0732">Signal</keyword>
<evidence type="ECO:0000313" key="4">
    <source>
        <dbReference type="Proteomes" id="UP001642484"/>
    </source>
</evidence>
<keyword evidence="4" id="KW-1185">Reference proteome</keyword>
<comment type="caution">
    <text evidence="2">The sequence shown here is derived from an EMBL/GenBank/DDBJ whole genome shotgun (WGS) entry which is preliminary data.</text>
</comment>
<proteinExistence type="predicted"/>
<sequence>LGIAAILQCRAGAFLAAFALRCSSWCSINKGTSKRSACASIGYTDYPSVTKVSWWMRHYDGPSPKRHFMYSNSPHIRRLDKGKLQGWKASSSKAKNAIVYRDSQNRKRYKGTALLKSSEIYPIKFARCLVDLYPDLVSSARGQATLPEAIPPALDSFLKMPETSAGLEFAALEEVFNYLRRGKRLSIPARWAQYISKPQ</sequence>
<dbReference type="EMBL" id="CAXAMN010024307">
    <property type="protein sequence ID" value="CAK9085546.1"/>
    <property type="molecule type" value="Genomic_DNA"/>
</dbReference>
<evidence type="ECO:0000313" key="2">
    <source>
        <dbReference type="EMBL" id="CAK9085402.1"/>
    </source>
</evidence>
<dbReference type="Proteomes" id="UP001642484">
    <property type="component" value="Unassembled WGS sequence"/>
</dbReference>
<protein>
    <submittedName>
        <fullName evidence="2">Uncharacterized protein</fullName>
    </submittedName>
</protein>
<reference evidence="2 4" key="1">
    <citation type="submission" date="2024-02" db="EMBL/GenBank/DDBJ databases">
        <authorList>
            <person name="Chen Y."/>
            <person name="Shah S."/>
            <person name="Dougan E. K."/>
            <person name="Thang M."/>
            <person name="Chan C."/>
        </authorList>
    </citation>
    <scope>NUCLEOTIDE SEQUENCE [LARGE SCALE GENOMIC DNA]</scope>
</reference>
<accession>A0ABP0QEH5</accession>
<dbReference type="EMBL" id="CAXAMN010024305">
    <property type="protein sequence ID" value="CAK9085402.1"/>
    <property type="molecule type" value="Genomic_DNA"/>
</dbReference>
<name>A0ABP0QEH5_9DINO</name>
<feature type="signal peptide" evidence="1">
    <location>
        <begin position="1"/>
        <end position="24"/>
    </location>
</feature>